<protein>
    <submittedName>
        <fullName evidence="6">Glycosyltransferase family 2 protein</fullName>
    </submittedName>
</protein>
<evidence type="ECO:0000259" key="5">
    <source>
        <dbReference type="Pfam" id="PF01370"/>
    </source>
</evidence>
<evidence type="ECO:0000313" key="7">
    <source>
        <dbReference type="Proteomes" id="UP000077266"/>
    </source>
</evidence>
<feature type="domain" description="Glycosyltransferase 2-like" evidence="4">
    <location>
        <begin position="477"/>
        <end position="594"/>
    </location>
</feature>
<dbReference type="OrthoDB" id="331544at2759"/>
<dbReference type="PANTHER" id="PTHR43179">
    <property type="entry name" value="RHAMNOSYLTRANSFERASE WBBL"/>
    <property type="match status" value="1"/>
</dbReference>
<dbReference type="InterPro" id="IPR029044">
    <property type="entry name" value="Nucleotide-diphossugar_trans"/>
</dbReference>
<dbReference type="STRING" id="1314781.A0A166B0M3"/>
<keyword evidence="2" id="KW-0328">Glycosyltransferase</keyword>
<dbReference type="InterPro" id="IPR001509">
    <property type="entry name" value="Epimerase_deHydtase"/>
</dbReference>
<name>A0A166B0M3_EXIGL</name>
<evidence type="ECO:0000256" key="3">
    <source>
        <dbReference type="ARBA" id="ARBA00022679"/>
    </source>
</evidence>
<evidence type="ECO:0000313" key="6">
    <source>
        <dbReference type="EMBL" id="KZV96849.1"/>
    </source>
</evidence>
<dbReference type="Pfam" id="PF00535">
    <property type="entry name" value="Glycos_transf_2"/>
    <property type="match status" value="1"/>
</dbReference>
<proteinExistence type="inferred from homology"/>
<sequence>MGGMGTIHEANDFRIFRDNNAMTLNVVEASRAAGVRLFLLASSACVYPDHLQSDPGVDVKLKETDAFDQPPPRTQGLYGLEKLVGELILQNAAGDMQIRIARLHNVYGPGGTWHGGREKAPAAFARKAVAACMLGLDAPEIEMWGTGQQRRSFLYIDDAVLGVASRCSDNSLVRKVLGWEPAISLQEGMQRTVQWIRSQISDDASEDLLRSYLRSEVVQLADAAKIFAILLPVTSRGSSHADDCLNNLKTFAATLRDTTWRDSHSLGGQTFRARVYLLIDDEDEPLKSGRAEEVLLSSGIHDVRTLLCHEPRGHVCALWRLGAATAWRDGCDYFVLMGDDVQLLDEGWMRQIHAVFSGNVVPGFGCLSFTDISFPGMPTFPVVSRVHMDIFVGRVIPEVFVNQDGDPFLFQLYRRFDASQMLPLRRRNSVGGSGPPRYDRRHAIDWTFEPLDRATTTVESWLASCSHNVQRLLTLDVIVPSFRVPLETLDTVLSLTSSPTCSVMFIVIIDDPLSSAVSVLEARHGHRSDVRIRVNPRNLGASATRNRGLAESAGEWVHFLDDDVDPAPNLLLETELAIRAHPDAAGFVGTVHFPVADTIFKTAVHLSGVTYFWDIAQKMPQHADLPWGVTASLIARRNLFKVEFDLRYPKTGGGEDIHFCILKRHLFIANGLAGFHAAPRVQCTHPWWNKGRRSYSRFHNWSIGDGSLALTFPQHSYQCYYPTSAELLSLTILGTLAGLAMGSLGVVRFGVNLTIAAVLANVVHDLLRHLVLERTVDERSTASRIGWAAAIVEGTFIRIWSEAGRLRGQVQRRELNYRTYGRRFDWFAGRIGPGPIDHERRMLAERFFTWLAMCVLLCS</sequence>
<keyword evidence="3 6" id="KW-0808">Transferase</keyword>
<keyword evidence="7" id="KW-1185">Reference proteome</keyword>
<dbReference type="Gene3D" id="3.90.25.10">
    <property type="entry name" value="UDP-galactose 4-epimerase, domain 1"/>
    <property type="match status" value="1"/>
</dbReference>
<dbReference type="EMBL" id="KV425937">
    <property type="protein sequence ID" value="KZV96849.1"/>
    <property type="molecule type" value="Genomic_DNA"/>
</dbReference>
<dbReference type="GO" id="GO:0016757">
    <property type="term" value="F:glycosyltransferase activity"/>
    <property type="evidence" value="ECO:0007669"/>
    <property type="project" value="UniProtKB-KW"/>
</dbReference>
<dbReference type="SUPFAM" id="SSF53448">
    <property type="entry name" value="Nucleotide-diphospho-sugar transferases"/>
    <property type="match status" value="1"/>
</dbReference>
<evidence type="ECO:0000256" key="2">
    <source>
        <dbReference type="ARBA" id="ARBA00022676"/>
    </source>
</evidence>
<dbReference type="Gene3D" id="3.40.50.720">
    <property type="entry name" value="NAD(P)-binding Rossmann-like Domain"/>
    <property type="match status" value="2"/>
</dbReference>
<evidence type="ECO:0000256" key="1">
    <source>
        <dbReference type="ARBA" id="ARBA00006739"/>
    </source>
</evidence>
<gene>
    <name evidence="6" type="ORF">EXIGLDRAFT_670656</name>
</gene>
<dbReference type="InParanoid" id="A0A166B0M3"/>
<dbReference type="Proteomes" id="UP000077266">
    <property type="component" value="Unassembled WGS sequence"/>
</dbReference>
<organism evidence="6 7">
    <name type="scientific">Exidia glandulosa HHB12029</name>
    <dbReference type="NCBI Taxonomy" id="1314781"/>
    <lineage>
        <taxon>Eukaryota</taxon>
        <taxon>Fungi</taxon>
        <taxon>Dikarya</taxon>
        <taxon>Basidiomycota</taxon>
        <taxon>Agaricomycotina</taxon>
        <taxon>Agaricomycetes</taxon>
        <taxon>Auriculariales</taxon>
        <taxon>Exidiaceae</taxon>
        <taxon>Exidia</taxon>
    </lineage>
</organism>
<dbReference type="InterPro" id="IPR001173">
    <property type="entry name" value="Glyco_trans_2-like"/>
</dbReference>
<dbReference type="CDD" id="cd00761">
    <property type="entry name" value="Glyco_tranf_GTA_type"/>
    <property type="match status" value="1"/>
</dbReference>
<dbReference type="Pfam" id="PF01370">
    <property type="entry name" value="Epimerase"/>
    <property type="match status" value="1"/>
</dbReference>
<dbReference type="AlphaFoldDB" id="A0A166B0M3"/>
<feature type="domain" description="NAD-dependent epimerase/dehydratase" evidence="5">
    <location>
        <begin position="14"/>
        <end position="161"/>
    </location>
</feature>
<dbReference type="PANTHER" id="PTHR43179:SF12">
    <property type="entry name" value="GALACTOFURANOSYLTRANSFERASE GLFT2"/>
    <property type="match status" value="1"/>
</dbReference>
<comment type="similarity">
    <text evidence="1">Belongs to the glycosyltransferase 2 family.</text>
</comment>
<dbReference type="Gene3D" id="3.90.550.10">
    <property type="entry name" value="Spore Coat Polysaccharide Biosynthesis Protein SpsA, Chain A"/>
    <property type="match status" value="1"/>
</dbReference>
<dbReference type="SUPFAM" id="SSF51735">
    <property type="entry name" value="NAD(P)-binding Rossmann-fold domains"/>
    <property type="match status" value="1"/>
</dbReference>
<accession>A0A166B0M3</accession>
<evidence type="ECO:0000259" key="4">
    <source>
        <dbReference type="Pfam" id="PF00535"/>
    </source>
</evidence>
<dbReference type="InterPro" id="IPR036291">
    <property type="entry name" value="NAD(P)-bd_dom_sf"/>
</dbReference>
<reference evidence="6 7" key="1">
    <citation type="journal article" date="2016" name="Mol. Biol. Evol.">
        <title>Comparative Genomics of Early-Diverging Mushroom-Forming Fungi Provides Insights into the Origins of Lignocellulose Decay Capabilities.</title>
        <authorList>
            <person name="Nagy L.G."/>
            <person name="Riley R."/>
            <person name="Tritt A."/>
            <person name="Adam C."/>
            <person name="Daum C."/>
            <person name="Floudas D."/>
            <person name="Sun H."/>
            <person name="Yadav J.S."/>
            <person name="Pangilinan J."/>
            <person name="Larsson K.H."/>
            <person name="Matsuura K."/>
            <person name="Barry K."/>
            <person name="Labutti K."/>
            <person name="Kuo R."/>
            <person name="Ohm R.A."/>
            <person name="Bhattacharya S.S."/>
            <person name="Shirouzu T."/>
            <person name="Yoshinaga Y."/>
            <person name="Martin F.M."/>
            <person name="Grigoriev I.V."/>
            <person name="Hibbett D.S."/>
        </authorList>
    </citation>
    <scope>NUCLEOTIDE SEQUENCE [LARGE SCALE GENOMIC DNA]</scope>
    <source>
        <strain evidence="6 7">HHB12029</strain>
    </source>
</reference>